<name>A0A846YF79_9NOCA</name>
<gene>
    <name evidence="1" type="ORF">HGA15_19410</name>
</gene>
<protein>
    <submittedName>
        <fullName evidence="1">Uncharacterized protein</fullName>
    </submittedName>
</protein>
<dbReference type="RefSeq" id="WP_157116991.1">
    <property type="nucleotide sequence ID" value="NZ_JAAXOT010000009.1"/>
</dbReference>
<comment type="caution">
    <text evidence="1">The sequence shown here is derived from an EMBL/GenBank/DDBJ whole genome shotgun (WGS) entry which is preliminary data.</text>
</comment>
<sequence>MNSMVRAAVGGACVGGGIAIGAYSGGWFLLAALIVSAVGIGLVVSDFVRAACTVSEGDSVPVQVDLIDRTTTLVGTSPTLVAGEARPPGDTPFRFQTSANLSADQLAEIVRNGRGVLPAEAVGVPDAVPVTEHGGVRKHVPAALVAAAAMWATMLLPPGDFWDLSEVSVSPPAVLSAPGPDERPVWQWYDDAVAHVSAEAPDLLDSILNITVNESYVEVWVYLGGDRSRVFEGRADGWEVRDAQTPHRARDTFSLADLQNFSARDVLSRTGAMLPPDKREPNRMEISRDTEDIFGSAHPLLVESWFGDGSEYRMDALPDGTVAPWWPAGDLAAALDQVGAALTARGVPADAPRLDSITLDRSDSGDRRSGSFEVGFVRNGIVYRTGADAGEFTGPDDDGSEPGLPGFRFADIDPGVLTRVRDDAMTRYRIDPVDRVMAKISIGPASRFDSDGGDEYVIEVDYSQAHGDSAYYTLGGQYLSG</sequence>
<proteinExistence type="predicted"/>
<dbReference type="Proteomes" id="UP000570678">
    <property type="component" value="Unassembled WGS sequence"/>
</dbReference>
<reference evidence="1 2" key="1">
    <citation type="submission" date="2020-04" db="EMBL/GenBank/DDBJ databases">
        <title>MicrobeNet Type strains.</title>
        <authorList>
            <person name="Nicholson A.C."/>
        </authorList>
    </citation>
    <scope>NUCLEOTIDE SEQUENCE [LARGE SCALE GENOMIC DNA]</scope>
    <source>
        <strain evidence="1 2">JCM 3332</strain>
    </source>
</reference>
<organism evidence="1 2">
    <name type="scientific">Nocardia flavorosea</name>
    <dbReference type="NCBI Taxonomy" id="53429"/>
    <lineage>
        <taxon>Bacteria</taxon>
        <taxon>Bacillati</taxon>
        <taxon>Actinomycetota</taxon>
        <taxon>Actinomycetes</taxon>
        <taxon>Mycobacteriales</taxon>
        <taxon>Nocardiaceae</taxon>
        <taxon>Nocardia</taxon>
    </lineage>
</organism>
<dbReference type="EMBL" id="JAAXOT010000009">
    <property type="protein sequence ID" value="NKY58266.1"/>
    <property type="molecule type" value="Genomic_DNA"/>
</dbReference>
<evidence type="ECO:0000313" key="1">
    <source>
        <dbReference type="EMBL" id="NKY58266.1"/>
    </source>
</evidence>
<keyword evidence="2" id="KW-1185">Reference proteome</keyword>
<evidence type="ECO:0000313" key="2">
    <source>
        <dbReference type="Proteomes" id="UP000570678"/>
    </source>
</evidence>
<accession>A0A846YF79</accession>
<dbReference type="AlphaFoldDB" id="A0A846YF79"/>